<dbReference type="eggNOG" id="ENOG503427Q">
    <property type="taxonomic scope" value="Bacteria"/>
</dbReference>
<proteinExistence type="predicted"/>
<keyword evidence="2" id="KW-1185">Reference proteome</keyword>
<dbReference type="AlphaFoldDB" id="A4BTX8"/>
<evidence type="ECO:0000313" key="1">
    <source>
        <dbReference type="EMBL" id="EAR20799.1"/>
    </source>
</evidence>
<dbReference type="EMBL" id="AAOF01000016">
    <property type="protein sequence ID" value="EAR20799.1"/>
    <property type="molecule type" value="Genomic_DNA"/>
</dbReference>
<dbReference type="RefSeq" id="WP_005002527.1">
    <property type="nucleotide sequence ID" value="NZ_CH672427.1"/>
</dbReference>
<accession>A4BTX8</accession>
<reference evidence="1 2" key="1">
    <citation type="submission" date="2006-02" db="EMBL/GenBank/DDBJ databases">
        <authorList>
            <person name="Waterbury J."/>
            <person name="Ferriera S."/>
            <person name="Johnson J."/>
            <person name="Kravitz S."/>
            <person name="Halpern A."/>
            <person name="Remington K."/>
            <person name="Beeson K."/>
            <person name="Tran B."/>
            <person name="Rogers Y.-H."/>
            <person name="Friedman R."/>
            <person name="Venter J.C."/>
        </authorList>
    </citation>
    <scope>NUCLEOTIDE SEQUENCE [LARGE SCALE GENOMIC DNA]</scope>
    <source>
        <strain evidence="1 2">Nb-231</strain>
    </source>
</reference>
<dbReference type="OrthoDB" id="9983607at2"/>
<organism evidence="1 2">
    <name type="scientific">Nitrococcus mobilis Nb-231</name>
    <dbReference type="NCBI Taxonomy" id="314278"/>
    <lineage>
        <taxon>Bacteria</taxon>
        <taxon>Pseudomonadati</taxon>
        <taxon>Pseudomonadota</taxon>
        <taxon>Gammaproteobacteria</taxon>
        <taxon>Chromatiales</taxon>
        <taxon>Ectothiorhodospiraceae</taxon>
        <taxon>Nitrococcus</taxon>
    </lineage>
</organism>
<evidence type="ECO:0000313" key="2">
    <source>
        <dbReference type="Proteomes" id="UP000003374"/>
    </source>
</evidence>
<dbReference type="HOGENOM" id="CLU_1203807_0_0_6"/>
<dbReference type="STRING" id="314278.NB231_10999"/>
<name>A4BTX8_9GAMM</name>
<dbReference type="Proteomes" id="UP000003374">
    <property type="component" value="Unassembled WGS sequence"/>
</dbReference>
<gene>
    <name evidence="1" type="ORF">NB231_10999</name>
</gene>
<sequence>MYDLLLKWGLESLSKATLNRSEQELSVMLEAIRAKNTLVAERFRFAWNTSQSIIGVALEVEEVQEELKNAIQDYQWKTKTGRSKILWQLQEFHARYARKLKKVRCSYDATNDLLSAYSSVFDSLLHLDLLSEFADARGLTKRSDVLWLYRGLWQFYARVMSSLVRVTSSDLRFWLTDEPYIAAAFIWATKDLDAAKAWLSRPVGHGQRFFLSLETPGGLVDFWSFVENRE</sequence>
<protein>
    <submittedName>
        <fullName evidence="1">Uncharacterized protein</fullName>
    </submittedName>
</protein>
<comment type="caution">
    <text evidence="1">The sequence shown here is derived from an EMBL/GenBank/DDBJ whole genome shotgun (WGS) entry which is preliminary data.</text>
</comment>